<dbReference type="SMART" id="SM00367">
    <property type="entry name" value="LRR_CC"/>
    <property type="match status" value="2"/>
</dbReference>
<feature type="non-terminal residue" evidence="1">
    <location>
        <position position="505"/>
    </location>
</feature>
<dbReference type="InterPro" id="IPR006553">
    <property type="entry name" value="Leu-rich_rpt_Cys-con_subtyp"/>
</dbReference>
<evidence type="ECO:0000313" key="2">
    <source>
        <dbReference type="Proteomes" id="UP000054359"/>
    </source>
</evidence>
<dbReference type="PANTHER" id="PTHR13318">
    <property type="entry name" value="PARTNER OF PAIRED, ISOFORM B-RELATED"/>
    <property type="match status" value="1"/>
</dbReference>
<dbReference type="GO" id="GO:0019005">
    <property type="term" value="C:SCF ubiquitin ligase complex"/>
    <property type="evidence" value="ECO:0007669"/>
    <property type="project" value="TreeGrafter"/>
</dbReference>
<dbReference type="OMA" id="NISWADY"/>
<keyword evidence="2" id="KW-1185">Reference proteome</keyword>
<dbReference type="OrthoDB" id="63112at2759"/>
<gene>
    <name evidence="1" type="ORF">X975_24960</name>
</gene>
<dbReference type="EMBL" id="KK117796">
    <property type="protein sequence ID" value="KFM71452.1"/>
    <property type="molecule type" value="Genomic_DNA"/>
</dbReference>
<accession>A0A087U263</accession>
<sequence length="505" mass="58201">MESELNENLQALCLKSIACNFDKFNAAFFSEERKSFLVYLEILQKLYCDQILEKLADERSVKNEHLNFFINKYTKQLDLQNLRFCDFKAISERLEDVGKVIIKFSMAGIKHFYNKDYLFSHLTKVQILELADTNCTDRSLRIISENCPDLKSLDIYSCEKVTDEGLMYLCEKKLCLQSLNVECTSVSYKGVACVLKSIPSISKLHFSNVPRALFEATGLNDPLGEKKEKVFNLSNIVIINNSLRPKNHLTEILKVCTRLCPMVNDLVVTEILSDEQLLLCNSFKHVQTAYLSCSEIVPSLCSNAFLQIRGENLRQLNLSNFLISAEVISKCCPNLETLTLRKPIFQGVQQLNSGDMHVNFPCLKVFNFQNATFDTEEALNSFEYVIASSPNLEEITMHFCVFPEKIDEVILKYPKKLRSLNFRNTTVSVNFIQHALRMHKCLVNLTIENSGISTEEYDLIMDMVDELERRIHVHWADYSEAIRLLYDFDNEASFNTSQQRYILKL</sequence>
<dbReference type="PANTHER" id="PTHR13318:SF95">
    <property type="entry name" value="F-BOX PROTEIN YLR352W"/>
    <property type="match status" value="1"/>
</dbReference>
<dbReference type="GO" id="GO:0031146">
    <property type="term" value="P:SCF-dependent proteasomal ubiquitin-dependent protein catabolic process"/>
    <property type="evidence" value="ECO:0007669"/>
    <property type="project" value="TreeGrafter"/>
</dbReference>
<dbReference type="Proteomes" id="UP000054359">
    <property type="component" value="Unassembled WGS sequence"/>
</dbReference>
<name>A0A087U263_STEMI</name>
<dbReference type="InterPro" id="IPR032675">
    <property type="entry name" value="LRR_dom_sf"/>
</dbReference>
<proteinExistence type="predicted"/>
<evidence type="ECO:0000313" key="1">
    <source>
        <dbReference type="EMBL" id="KFM71452.1"/>
    </source>
</evidence>
<dbReference type="SUPFAM" id="SSF52047">
    <property type="entry name" value="RNI-like"/>
    <property type="match status" value="1"/>
</dbReference>
<dbReference type="Gene3D" id="3.80.10.10">
    <property type="entry name" value="Ribonuclease Inhibitor"/>
    <property type="match status" value="2"/>
</dbReference>
<reference evidence="1 2" key="1">
    <citation type="submission" date="2013-11" db="EMBL/GenBank/DDBJ databases">
        <title>Genome sequencing of Stegodyphus mimosarum.</title>
        <authorList>
            <person name="Bechsgaard J."/>
        </authorList>
    </citation>
    <scope>NUCLEOTIDE SEQUENCE [LARGE SCALE GENOMIC DNA]</scope>
</reference>
<dbReference type="AlphaFoldDB" id="A0A087U263"/>
<organism evidence="1 2">
    <name type="scientific">Stegodyphus mimosarum</name>
    <name type="common">African social velvet spider</name>
    <dbReference type="NCBI Taxonomy" id="407821"/>
    <lineage>
        <taxon>Eukaryota</taxon>
        <taxon>Metazoa</taxon>
        <taxon>Ecdysozoa</taxon>
        <taxon>Arthropoda</taxon>
        <taxon>Chelicerata</taxon>
        <taxon>Arachnida</taxon>
        <taxon>Araneae</taxon>
        <taxon>Araneomorphae</taxon>
        <taxon>Entelegynae</taxon>
        <taxon>Eresoidea</taxon>
        <taxon>Eresidae</taxon>
        <taxon>Stegodyphus</taxon>
    </lineage>
</organism>
<protein>
    <submittedName>
        <fullName evidence="1">F-box/LRR-repeat protein 4</fullName>
    </submittedName>
</protein>